<dbReference type="PANTHER" id="PTHR46253:SF1">
    <property type="entry name" value="TAB2"/>
    <property type="match status" value="1"/>
</dbReference>
<keyword evidence="5" id="KW-0175">Coiled coil</keyword>
<proteinExistence type="predicted"/>
<evidence type="ECO:0000256" key="5">
    <source>
        <dbReference type="SAM" id="Coils"/>
    </source>
</evidence>
<protein>
    <recommendedName>
        <fullName evidence="7">RanBP2-type domain-containing protein</fullName>
    </recommendedName>
</protein>
<evidence type="ECO:0000256" key="3">
    <source>
        <dbReference type="ARBA" id="ARBA00022833"/>
    </source>
</evidence>
<evidence type="ECO:0000256" key="4">
    <source>
        <dbReference type="PROSITE-ProRule" id="PRU00322"/>
    </source>
</evidence>
<feature type="region of interest" description="Disordered" evidence="6">
    <location>
        <begin position="173"/>
        <end position="194"/>
    </location>
</feature>
<evidence type="ECO:0000256" key="2">
    <source>
        <dbReference type="ARBA" id="ARBA00022771"/>
    </source>
</evidence>
<feature type="compositionally biased region" description="Polar residues" evidence="6">
    <location>
        <begin position="256"/>
        <end position="299"/>
    </location>
</feature>
<name>A0A9P0CBG9_9CUCU</name>
<dbReference type="InterPro" id="IPR001876">
    <property type="entry name" value="Znf_RanBP2"/>
</dbReference>
<keyword evidence="1" id="KW-0479">Metal-binding</keyword>
<dbReference type="PROSITE" id="PS50199">
    <property type="entry name" value="ZF_RANBP2_2"/>
    <property type="match status" value="1"/>
</dbReference>
<feature type="compositionally biased region" description="Low complexity" evidence="6">
    <location>
        <begin position="300"/>
        <end position="312"/>
    </location>
</feature>
<evidence type="ECO:0000259" key="7">
    <source>
        <dbReference type="PROSITE" id="PS50199"/>
    </source>
</evidence>
<keyword evidence="2 4" id="KW-0863">Zinc-finger</keyword>
<organism evidence="8 9">
    <name type="scientific">Psylliodes chrysocephalus</name>
    <dbReference type="NCBI Taxonomy" id="3402493"/>
    <lineage>
        <taxon>Eukaryota</taxon>
        <taxon>Metazoa</taxon>
        <taxon>Ecdysozoa</taxon>
        <taxon>Arthropoda</taxon>
        <taxon>Hexapoda</taxon>
        <taxon>Insecta</taxon>
        <taxon>Pterygota</taxon>
        <taxon>Neoptera</taxon>
        <taxon>Endopterygota</taxon>
        <taxon>Coleoptera</taxon>
        <taxon>Polyphaga</taxon>
        <taxon>Cucujiformia</taxon>
        <taxon>Chrysomeloidea</taxon>
        <taxon>Chrysomelidae</taxon>
        <taxon>Galerucinae</taxon>
        <taxon>Alticini</taxon>
        <taxon>Psylliodes</taxon>
    </lineage>
</organism>
<dbReference type="SUPFAM" id="SSF90209">
    <property type="entry name" value="Ran binding protein zinc finger-like"/>
    <property type="match status" value="1"/>
</dbReference>
<dbReference type="Gene3D" id="2.30.30.380">
    <property type="entry name" value="Zn-finger domain of Sec23/24"/>
    <property type="match status" value="1"/>
</dbReference>
<gene>
    <name evidence="8" type="ORF">PSYICH_LOCUS1964</name>
</gene>
<dbReference type="Gene3D" id="1.10.8.10">
    <property type="entry name" value="DNA helicase RuvA subunit, C-terminal domain"/>
    <property type="match status" value="1"/>
</dbReference>
<keyword evidence="3" id="KW-0862">Zinc</keyword>
<dbReference type="PANTHER" id="PTHR46253">
    <property type="entry name" value="TGF-BETA-ACTIVATED KINASE 1 AND MAP3K7-BINDING PROTEIN TAB"/>
    <property type="match status" value="1"/>
</dbReference>
<dbReference type="EMBL" id="OV651822">
    <property type="protein sequence ID" value="CAH1100467.1"/>
    <property type="molecule type" value="Genomic_DNA"/>
</dbReference>
<sequence>MFAGNKRRSSNVKVMQLFYELKQQFPTIPDHVVTSCITTYIQSNAQEKNIVDLLETALAENNIGQMGRSSKHLESPPLNISPSPEIEQISAKANLNTNRTQTEMNESVDDNRNPIKPCDQSQAEFPPRTLAKRPNYLDFKTTIGDVRSEAKKTFDIQLSEKCKDVHKLLNSELSEKPPRSPLSAKRFAAKNSPTKVDKTLDIHKRSSNVESAGVVKKETCSTPTQTTDTLIGNSNLGLSLNVNCSVDVVQSPTQPKRTSTFQLTPSQPWLQTPTSPRSYTSVNLTLRPPTSTPQDPINITSQNSSLTYSTSSYDSQKGLQSRLQITVGPGSGSVSSLRVRPKSYHPQEQHLQEEVPTRAGSLNNLAVTSDPPVILKQQARIERLRIELKSEKAKLVIMKQEIDELEKNRLESEINLDMEKQLIREIKHLRYQCKELELDGDAFYNNIYTGQVINDFPTPPPRIRQQSRRRIQYTPPVDEGPKWNCDVCTFLNHPILDKCEQCDFPRILHGTKTETVNPNVTIDHLCMLNNIDVGRTTTRSLSLNNVPQGQVTRPIGFILDNEEANVQGHISTSRSVPNMIQDCFSNKNRV</sequence>
<dbReference type="GO" id="GO:0008270">
    <property type="term" value="F:zinc ion binding"/>
    <property type="evidence" value="ECO:0007669"/>
    <property type="project" value="UniProtKB-KW"/>
</dbReference>
<evidence type="ECO:0000256" key="1">
    <source>
        <dbReference type="ARBA" id="ARBA00022723"/>
    </source>
</evidence>
<dbReference type="PROSITE" id="PS01358">
    <property type="entry name" value="ZF_RANBP2_1"/>
    <property type="match status" value="1"/>
</dbReference>
<dbReference type="SMART" id="SM00547">
    <property type="entry name" value="ZnF_RBZ"/>
    <property type="match status" value="1"/>
</dbReference>
<feature type="region of interest" description="Disordered" evidence="6">
    <location>
        <begin position="256"/>
        <end position="312"/>
    </location>
</feature>
<keyword evidence="9" id="KW-1185">Reference proteome</keyword>
<accession>A0A9P0CBG9</accession>
<dbReference type="AlphaFoldDB" id="A0A9P0CBG9"/>
<feature type="domain" description="RanBP2-type" evidence="7">
    <location>
        <begin position="478"/>
        <end position="508"/>
    </location>
</feature>
<dbReference type="Proteomes" id="UP001153636">
    <property type="component" value="Chromosome 10"/>
</dbReference>
<dbReference type="InterPro" id="IPR036443">
    <property type="entry name" value="Znf_RanBP2_sf"/>
</dbReference>
<feature type="coiled-coil region" evidence="5">
    <location>
        <begin position="374"/>
        <end position="439"/>
    </location>
</feature>
<dbReference type="OrthoDB" id="6367910at2759"/>
<evidence type="ECO:0000313" key="8">
    <source>
        <dbReference type="EMBL" id="CAH1100467.1"/>
    </source>
</evidence>
<evidence type="ECO:0000256" key="6">
    <source>
        <dbReference type="SAM" id="MobiDB-lite"/>
    </source>
</evidence>
<evidence type="ECO:0000313" key="9">
    <source>
        <dbReference type="Proteomes" id="UP001153636"/>
    </source>
</evidence>
<reference evidence="8" key="1">
    <citation type="submission" date="2022-01" db="EMBL/GenBank/DDBJ databases">
        <authorList>
            <person name="King R."/>
        </authorList>
    </citation>
    <scope>NUCLEOTIDE SEQUENCE</scope>
</reference>